<feature type="region of interest" description="Disordered" evidence="1">
    <location>
        <begin position="250"/>
        <end position="320"/>
    </location>
</feature>
<dbReference type="SUPFAM" id="SSF46565">
    <property type="entry name" value="Chaperone J-domain"/>
    <property type="match status" value="1"/>
</dbReference>
<feature type="compositionally biased region" description="Low complexity" evidence="1">
    <location>
        <begin position="291"/>
        <end position="303"/>
    </location>
</feature>
<keyword evidence="4" id="KW-1185">Reference proteome</keyword>
<evidence type="ECO:0000313" key="3">
    <source>
        <dbReference type="EMBL" id="CAE8597953.1"/>
    </source>
</evidence>
<name>A0A813EA07_POLGL</name>
<dbReference type="Gene3D" id="1.10.287.110">
    <property type="entry name" value="DnaJ domain"/>
    <property type="match status" value="1"/>
</dbReference>
<reference evidence="3" key="1">
    <citation type="submission" date="2021-02" db="EMBL/GenBank/DDBJ databases">
        <authorList>
            <person name="Dougan E. K."/>
            <person name="Rhodes N."/>
            <person name="Thang M."/>
            <person name="Chan C."/>
        </authorList>
    </citation>
    <scope>NUCLEOTIDE SEQUENCE</scope>
</reference>
<dbReference type="InterPro" id="IPR001623">
    <property type="entry name" value="DnaJ_domain"/>
</dbReference>
<dbReference type="CDD" id="cd06257">
    <property type="entry name" value="DnaJ"/>
    <property type="match status" value="1"/>
</dbReference>
<feature type="non-terminal residue" evidence="3">
    <location>
        <position position="1"/>
    </location>
</feature>
<dbReference type="Proteomes" id="UP000654075">
    <property type="component" value="Unassembled WGS sequence"/>
</dbReference>
<gene>
    <name evidence="3" type="ORF">PGLA1383_LOCUS16373</name>
</gene>
<evidence type="ECO:0000256" key="1">
    <source>
        <dbReference type="SAM" id="MobiDB-lite"/>
    </source>
</evidence>
<evidence type="ECO:0000259" key="2">
    <source>
        <dbReference type="PROSITE" id="PS50076"/>
    </source>
</evidence>
<sequence length="320" mass="34207">VEEAPQPAPEGKADVAADAPGVTPPPKGPEVFDLSFSARGSNGSVAMFNLDDATCGRPTELSPLGLGECWDPRERGPVPASVWAWDSSCLPGSVKATRLRFHRQGSFASASRPSEDERPRSPTSTTCTTRDGEETDIANRSPLQHGIRFTSEIFMPFMRPLVALMPTMSAVTAMTAAGAHAVLGLIPGASLEEVRRAYRDRLLQAHPDKGGDPEVFQRVRRAWELLSAHLRFAGASRSSFRRVIPKAAAKTKAKKSESAPTGTPHEATSVGSSAVPPSMKRKLPSVPVPPARAVRSASRLSSLFEAVDPNEDLQTKRLGA</sequence>
<feature type="domain" description="J" evidence="2">
    <location>
        <begin position="178"/>
        <end position="244"/>
    </location>
</feature>
<dbReference type="InterPro" id="IPR036869">
    <property type="entry name" value="J_dom_sf"/>
</dbReference>
<feature type="region of interest" description="Disordered" evidence="1">
    <location>
        <begin position="1"/>
        <end position="30"/>
    </location>
</feature>
<proteinExistence type="predicted"/>
<dbReference type="PROSITE" id="PS50076">
    <property type="entry name" value="DNAJ_2"/>
    <property type="match status" value="1"/>
</dbReference>
<dbReference type="EMBL" id="CAJNNV010009917">
    <property type="protein sequence ID" value="CAE8597953.1"/>
    <property type="molecule type" value="Genomic_DNA"/>
</dbReference>
<organism evidence="3 4">
    <name type="scientific">Polarella glacialis</name>
    <name type="common">Dinoflagellate</name>
    <dbReference type="NCBI Taxonomy" id="89957"/>
    <lineage>
        <taxon>Eukaryota</taxon>
        <taxon>Sar</taxon>
        <taxon>Alveolata</taxon>
        <taxon>Dinophyceae</taxon>
        <taxon>Suessiales</taxon>
        <taxon>Suessiaceae</taxon>
        <taxon>Polarella</taxon>
    </lineage>
</organism>
<dbReference type="AlphaFoldDB" id="A0A813EA07"/>
<accession>A0A813EA07</accession>
<protein>
    <recommendedName>
        <fullName evidence="2">J domain-containing protein</fullName>
    </recommendedName>
</protein>
<dbReference type="OrthoDB" id="445556at2759"/>
<dbReference type="Pfam" id="PF00226">
    <property type="entry name" value="DnaJ"/>
    <property type="match status" value="1"/>
</dbReference>
<evidence type="ECO:0000313" key="4">
    <source>
        <dbReference type="Proteomes" id="UP000654075"/>
    </source>
</evidence>
<dbReference type="SMART" id="SM00271">
    <property type="entry name" value="DnaJ"/>
    <property type="match status" value="1"/>
</dbReference>
<feature type="non-terminal residue" evidence="3">
    <location>
        <position position="320"/>
    </location>
</feature>
<comment type="caution">
    <text evidence="3">The sequence shown here is derived from an EMBL/GenBank/DDBJ whole genome shotgun (WGS) entry which is preliminary data.</text>
</comment>
<feature type="region of interest" description="Disordered" evidence="1">
    <location>
        <begin position="105"/>
        <end position="142"/>
    </location>
</feature>